<dbReference type="EMBL" id="UINC01081084">
    <property type="protein sequence ID" value="SVC24613.1"/>
    <property type="molecule type" value="Genomic_DNA"/>
</dbReference>
<evidence type="ECO:0000313" key="1">
    <source>
        <dbReference type="EMBL" id="SVC24613.1"/>
    </source>
</evidence>
<gene>
    <name evidence="1" type="ORF">METZ01_LOCUS277467</name>
</gene>
<sequence length="28" mass="3085">MTLRVGATLWSGGVDGARTRGLWRDRPV</sequence>
<name>A0A382KMD8_9ZZZZ</name>
<reference evidence="1" key="1">
    <citation type="submission" date="2018-05" db="EMBL/GenBank/DDBJ databases">
        <authorList>
            <person name="Lanie J.A."/>
            <person name="Ng W.-L."/>
            <person name="Kazmierczak K.M."/>
            <person name="Andrzejewski T.M."/>
            <person name="Davidsen T.M."/>
            <person name="Wayne K.J."/>
            <person name="Tettelin H."/>
            <person name="Glass J.I."/>
            <person name="Rusch D."/>
            <person name="Podicherti R."/>
            <person name="Tsui H.-C.T."/>
            <person name="Winkler M.E."/>
        </authorList>
    </citation>
    <scope>NUCLEOTIDE SEQUENCE</scope>
</reference>
<feature type="non-terminal residue" evidence="1">
    <location>
        <position position="28"/>
    </location>
</feature>
<dbReference type="AlphaFoldDB" id="A0A382KMD8"/>
<organism evidence="1">
    <name type="scientific">marine metagenome</name>
    <dbReference type="NCBI Taxonomy" id="408172"/>
    <lineage>
        <taxon>unclassified sequences</taxon>
        <taxon>metagenomes</taxon>
        <taxon>ecological metagenomes</taxon>
    </lineage>
</organism>
<proteinExistence type="predicted"/>
<protein>
    <submittedName>
        <fullName evidence="1">Uncharacterized protein</fullName>
    </submittedName>
</protein>
<accession>A0A382KMD8</accession>